<organism evidence="1 2">
    <name type="scientific">Hirundo rustica rustica</name>
    <dbReference type="NCBI Taxonomy" id="333673"/>
    <lineage>
        <taxon>Eukaryota</taxon>
        <taxon>Metazoa</taxon>
        <taxon>Chordata</taxon>
        <taxon>Craniata</taxon>
        <taxon>Vertebrata</taxon>
        <taxon>Euteleostomi</taxon>
        <taxon>Archelosauria</taxon>
        <taxon>Archosauria</taxon>
        <taxon>Dinosauria</taxon>
        <taxon>Saurischia</taxon>
        <taxon>Theropoda</taxon>
        <taxon>Coelurosauria</taxon>
        <taxon>Aves</taxon>
        <taxon>Neognathae</taxon>
        <taxon>Neoaves</taxon>
        <taxon>Telluraves</taxon>
        <taxon>Australaves</taxon>
        <taxon>Passeriformes</taxon>
        <taxon>Sylvioidea</taxon>
        <taxon>Hirundinidae</taxon>
        <taxon>Hirundo</taxon>
    </lineage>
</organism>
<accession>A0A3M0J2C7</accession>
<protein>
    <submittedName>
        <fullName evidence="1">Uncharacterized protein</fullName>
    </submittedName>
</protein>
<gene>
    <name evidence="1" type="ORF">DUI87_29281</name>
</gene>
<keyword evidence="2" id="KW-1185">Reference proteome</keyword>
<dbReference type="Proteomes" id="UP000269221">
    <property type="component" value="Unassembled WGS sequence"/>
</dbReference>
<sequence>MFTLTSLFSAESSQKFDLVRNPKPVSVIKIYIFRILEKCNIMDILELFLKSQAKLLLNFYILSQNGTFTPLVATTMAVAHSKRWVPETPIINWEQSSEWLHHSSSVNHRTEGFIQWKYQYNIPVSSVGYEPVLRDSQSVVPGITACPQLELQEKFECKTHMYSKMNILVLLLDLDFRRVRLKFPMIP</sequence>
<dbReference type="AlphaFoldDB" id="A0A3M0J2C7"/>
<comment type="caution">
    <text evidence="1">The sequence shown here is derived from an EMBL/GenBank/DDBJ whole genome shotgun (WGS) entry which is preliminary data.</text>
</comment>
<dbReference type="EMBL" id="QRBI01000197">
    <property type="protein sequence ID" value="RMB94470.1"/>
    <property type="molecule type" value="Genomic_DNA"/>
</dbReference>
<reference evidence="1 2" key="1">
    <citation type="submission" date="2018-07" db="EMBL/GenBank/DDBJ databases">
        <title>A high quality draft genome assembly of the barn swallow (H. rustica rustica).</title>
        <authorList>
            <person name="Formenti G."/>
            <person name="Chiara M."/>
            <person name="Poveda L."/>
            <person name="Francoijs K.-J."/>
            <person name="Bonisoli-Alquati A."/>
            <person name="Canova L."/>
            <person name="Gianfranceschi L."/>
            <person name="Horner D.S."/>
            <person name="Saino N."/>
        </authorList>
    </citation>
    <scope>NUCLEOTIDE SEQUENCE [LARGE SCALE GENOMIC DNA]</scope>
    <source>
        <strain evidence="1">Chelidonia</strain>
        <tissue evidence="1">Blood</tissue>
    </source>
</reference>
<proteinExistence type="predicted"/>
<evidence type="ECO:0000313" key="2">
    <source>
        <dbReference type="Proteomes" id="UP000269221"/>
    </source>
</evidence>
<evidence type="ECO:0000313" key="1">
    <source>
        <dbReference type="EMBL" id="RMB94470.1"/>
    </source>
</evidence>
<name>A0A3M0J2C7_HIRRU</name>